<sequence length="135" mass="15651">MSAEHNMINEDFVTFEVSKLLQDKGYRENCRAVYISAETGISKLVVLLFTSRKFGDLIRGENGSQYEYLAPTLYAAQKWVRTKGKIHIVVELNKHGWYYRLYDMEDLSLISQMDGYTDTFEKALNDGIKESLTYL</sequence>
<accession>A0A8S5SV99</accession>
<organism evidence="1">
    <name type="scientific">Siphoviridae sp. ctHOG1</name>
    <dbReference type="NCBI Taxonomy" id="2827829"/>
    <lineage>
        <taxon>Viruses</taxon>
        <taxon>Duplodnaviria</taxon>
        <taxon>Heunggongvirae</taxon>
        <taxon>Uroviricota</taxon>
        <taxon>Caudoviricetes</taxon>
    </lineage>
</organism>
<proteinExistence type="predicted"/>
<dbReference type="EMBL" id="BK032683">
    <property type="protein sequence ID" value="DAF54953.1"/>
    <property type="molecule type" value="Genomic_DNA"/>
</dbReference>
<protein>
    <submittedName>
        <fullName evidence="1">Uncharacterized protein</fullName>
    </submittedName>
</protein>
<name>A0A8S5SV99_9CAUD</name>
<reference evidence="1" key="1">
    <citation type="journal article" date="2021" name="Proc. Natl. Acad. Sci. U.S.A.">
        <title>A Catalog of Tens of Thousands of Viruses from Human Metagenomes Reveals Hidden Associations with Chronic Diseases.</title>
        <authorList>
            <person name="Tisza M.J."/>
            <person name="Buck C.B."/>
        </authorList>
    </citation>
    <scope>NUCLEOTIDE SEQUENCE</scope>
    <source>
        <strain evidence="1">CtHOG1</strain>
    </source>
</reference>
<evidence type="ECO:0000313" key="1">
    <source>
        <dbReference type="EMBL" id="DAF54953.1"/>
    </source>
</evidence>